<dbReference type="PANTHER" id="PTHR15394:SF3">
    <property type="entry name" value="SERINE HYDROLASE RBBP9"/>
    <property type="match status" value="1"/>
</dbReference>
<dbReference type="Proteomes" id="UP000094714">
    <property type="component" value="Chromosome"/>
</dbReference>
<dbReference type="InterPro" id="IPR029058">
    <property type="entry name" value="AB_hydrolase_fold"/>
</dbReference>
<proteinExistence type="predicted"/>
<dbReference type="Gene3D" id="3.40.50.1820">
    <property type="entry name" value="alpha/beta hydrolase"/>
    <property type="match status" value="1"/>
</dbReference>
<evidence type="ECO:0000313" key="1">
    <source>
        <dbReference type="EMBL" id="AOR74456.1"/>
    </source>
</evidence>
<name>A0A1D7ZX75_LIMFE</name>
<dbReference type="AlphaFoldDB" id="A0A1D7ZX75"/>
<dbReference type="GO" id="GO:0016787">
    <property type="term" value="F:hydrolase activity"/>
    <property type="evidence" value="ECO:0007669"/>
    <property type="project" value="InterPro"/>
</dbReference>
<evidence type="ECO:0008006" key="3">
    <source>
        <dbReference type="Google" id="ProtNLM"/>
    </source>
</evidence>
<dbReference type="SUPFAM" id="SSF53474">
    <property type="entry name" value="alpha/beta-Hydrolases"/>
    <property type="match status" value="1"/>
</dbReference>
<dbReference type="PANTHER" id="PTHR15394">
    <property type="entry name" value="SERINE HYDROLASE RBBP9"/>
    <property type="match status" value="1"/>
</dbReference>
<dbReference type="EMBL" id="CP017151">
    <property type="protein sequence ID" value="AOR74456.1"/>
    <property type="molecule type" value="Genomic_DNA"/>
</dbReference>
<dbReference type="InterPro" id="IPR010662">
    <property type="entry name" value="RBBP9/YdeN"/>
</dbReference>
<accession>A0A1D7ZX75</accession>
<reference evidence="1 2" key="1">
    <citation type="submission" date="2016-09" db="EMBL/GenBank/DDBJ databases">
        <title>Genome Sequence of the Lactobacillus fermentum strain NCC2970 (CNCM I-5068).</title>
        <authorList>
            <person name="Barretto C."/>
            <person name="Ngom-Bru C."/>
            <person name="Genevaz A."/>
            <person name="Fournier C."/>
            <person name="Moine D."/>
            <person name="Kassam M."/>
            <person name="Iltis A."/>
            <person name="Sagory-Zalkind P."/>
            <person name="Faucherand G."/>
            <person name="Descombes P."/>
            <person name="Duboux S."/>
        </authorList>
    </citation>
    <scope>NUCLEOTIDE SEQUENCE [LARGE SCALE GENOMIC DNA]</scope>
    <source>
        <strain evidence="1 2">NCC2970</strain>
    </source>
</reference>
<dbReference type="Pfam" id="PF06821">
    <property type="entry name" value="Ser_hydrolase"/>
    <property type="match status" value="1"/>
</dbReference>
<dbReference type="PATRIC" id="fig|1613.112.peg.1050"/>
<evidence type="ECO:0000313" key="2">
    <source>
        <dbReference type="Proteomes" id="UP000094714"/>
    </source>
</evidence>
<sequence length="182" mass="19866">MMTTAYLIHGTSTRDDDWFPWLEEALAPAVKLERLWLPDPFAPTQAAWDSALEDQIKPADGLTLVAHSLGCVTALRYLARHPEIKGANLVLVGAFVDPLPTYPSLDAYMAGELDLKALQPQLHRATVIVAKDDYVAPYQLGVAVAKGLGAKLIVQDRGGHFLTSDGYEQFPLVLKEVGRVMG</sequence>
<organism evidence="1 2">
    <name type="scientific">Limosilactobacillus fermentum</name>
    <name type="common">Lactobacillus fermentum</name>
    <dbReference type="NCBI Taxonomy" id="1613"/>
    <lineage>
        <taxon>Bacteria</taxon>
        <taxon>Bacillati</taxon>
        <taxon>Bacillota</taxon>
        <taxon>Bacilli</taxon>
        <taxon>Lactobacillales</taxon>
        <taxon>Lactobacillaceae</taxon>
        <taxon>Limosilactobacillus</taxon>
    </lineage>
</organism>
<protein>
    <recommendedName>
        <fullName evidence="3">Esterase</fullName>
    </recommendedName>
</protein>
<gene>
    <name evidence="1" type="ORF">LACFE_CDS0999</name>
</gene>